<keyword evidence="3" id="KW-1185">Reference proteome</keyword>
<dbReference type="Proteomes" id="UP000709295">
    <property type="component" value="Unassembled WGS sequence"/>
</dbReference>
<protein>
    <recommendedName>
        <fullName evidence="1">Integrase zinc-binding domain-containing protein</fullName>
    </recommendedName>
</protein>
<dbReference type="FunFam" id="1.10.340.70:FF:000001">
    <property type="entry name" value="Retrovirus-related Pol polyprotein from transposon gypsy-like Protein"/>
    <property type="match status" value="1"/>
</dbReference>
<organism evidence="2 3">
    <name type="scientific">Phytophthora aleatoria</name>
    <dbReference type="NCBI Taxonomy" id="2496075"/>
    <lineage>
        <taxon>Eukaryota</taxon>
        <taxon>Sar</taxon>
        <taxon>Stramenopiles</taxon>
        <taxon>Oomycota</taxon>
        <taxon>Peronosporomycetes</taxon>
        <taxon>Peronosporales</taxon>
        <taxon>Peronosporaceae</taxon>
        <taxon>Phytophthora</taxon>
    </lineage>
</organism>
<dbReference type="PANTHER" id="PTHR37984:SF5">
    <property type="entry name" value="PROTEIN NYNRIN-LIKE"/>
    <property type="match status" value="1"/>
</dbReference>
<accession>A0A8J5IYL6</accession>
<dbReference type="AlphaFoldDB" id="A0A8J5IYL6"/>
<evidence type="ECO:0000313" key="3">
    <source>
        <dbReference type="Proteomes" id="UP000709295"/>
    </source>
</evidence>
<comment type="caution">
    <text evidence="2">The sequence shown here is derived from an EMBL/GenBank/DDBJ whole genome shotgun (WGS) entry which is preliminary data.</text>
</comment>
<sequence>MLRFIEEQKRTPWMMALIGFLESDAVPLDAQLRVKVLQMAPHYVMRNGVLVRRVHLRARAGPACTISVPVIPLPFIETVLHYCHADSFSSHTGLKKTVGKVRKRAYWQGWKRDVNEYVRVCTVCGSSKGYRPCKNGLMQRMPVQELSGPISLLLVDTIGPLVTTPRDNTYILVFAD</sequence>
<proteinExistence type="predicted"/>
<reference evidence="2" key="1">
    <citation type="submission" date="2021-01" db="EMBL/GenBank/DDBJ databases">
        <title>Phytophthora aleatoria, a newly-described species from Pinus radiata is distinct from Phytophthora cactorum isolates based on comparative genomics.</title>
        <authorList>
            <person name="Mcdougal R."/>
            <person name="Panda P."/>
            <person name="Williams N."/>
            <person name="Studholme D.J."/>
        </authorList>
    </citation>
    <scope>NUCLEOTIDE SEQUENCE</scope>
    <source>
        <strain evidence="2">NZFS 4037</strain>
    </source>
</reference>
<evidence type="ECO:0000313" key="2">
    <source>
        <dbReference type="EMBL" id="KAG6954350.1"/>
    </source>
</evidence>
<dbReference type="Pfam" id="PF17921">
    <property type="entry name" value="Integrase_H2C2"/>
    <property type="match status" value="1"/>
</dbReference>
<gene>
    <name evidence="2" type="ORF">JG688_00012401</name>
</gene>
<evidence type="ECO:0000259" key="1">
    <source>
        <dbReference type="Pfam" id="PF17921"/>
    </source>
</evidence>
<dbReference type="InterPro" id="IPR041588">
    <property type="entry name" value="Integrase_H2C2"/>
</dbReference>
<dbReference type="InterPro" id="IPR050951">
    <property type="entry name" value="Retrovirus_Pol_polyprotein"/>
</dbReference>
<dbReference type="PANTHER" id="PTHR37984">
    <property type="entry name" value="PROTEIN CBG26694"/>
    <property type="match status" value="1"/>
</dbReference>
<feature type="domain" description="Integrase zinc-binding" evidence="1">
    <location>
        <begin position="72"/>
        <end position="128"/>
    </location>
</feature>
<dbReference type="EMBL" id="JAENGY010000955">
    <property type="protein sequence ID" value="KAG6954350.1"/>
    <property type="molecule type" value="Genomic_DNA"/>
</dbReference>
<name>A0A8J5IYL6_9STRA</name>